<gene>
    <name evidence="1" type="ORF">ACFQ4O_10705</name>
</gene>
<proteinExistence type="predicted"/>
<comment type="caution">
    <text evidence="1">The sequence shown here is derived from an EMBL/GenBank/DDBJ whole genome shotgun (WGS) entry which is preliminary data.</text>
</comment>
<dbReference type="InterPro" id="IPR008183">
    <property type="entry name" value="Aldose_1/G6P_1-epimerase"/>
</dbReference>
<sequence length="293" mass="31386">MADDVWEIAGAGVAAWVRAAGAELVSLRDGAGDELLWTAGPEWPRHAPVLFPIVGKLRGDALRHGGETRRLTQHGFARDRVFGWVERSASRATLRLRDDAATRDVYPWPFALTLDYVAEGSTLSVAATVENPGEAPLPFALGAHPGFRWPLMDGAAKSDHVLVFSTRETGPRLPVVEGLLGAPAPLGFDGETLPLDEALFKDDALVLPDVSSRSVRYEARGLDGAALRALTVAWEGYGDLGVWSKPSGAPFLCIEPWAGMASPIDWDGAFEDKPGLTLLPPGTAARFVWSVTV</sequence>
<dbReference type="EMBL" id="JBHTMX010000089">
    <property type="protein sequence ID" value="MFD1332468.1"/>
    <property type="molecule type" value="Genomic_DNA"/>
</dbReference>
<keyword evidence="2" id="KW-1185">Reference proteome</keyword>
<organism evidence="1 2">
    <name type="scientific">Methylopila musalis</name>
    <dbReference type="NCBI Taxonomy" id="1134781"/>
    <lineage>
        <taxon>Bacteria</taxon>
        <taxon>Pseudomonadati</taxon>
        <taxon>Pseudomonadota</taxon>
        <taxon>Alphaproteobacteria</taxon>
        <taxon>Hyphomicrobiales</taxon>
        <taxon>Methylopilaceae</taxon>
        <taxon>Methylopila</taxon>
    </lineage>
</organism>
<dbReference type="Gene3D" id="2.70.98.10">
    <property type="match status" value="1"/>
</dbReference>
<evidence type="ECO:0000313" key="2">
    <source>
        <dbReference type="Proteomes" id="UP001597171"/>
    </source>
</evidence>
<dbReference type="InterPro" id="IPR011013">
    <property type="entry name" value="Gal_mutarotase_sf_dom"/>
</dbReference>
<protein>
    <submittedName>
        <fullName evidence="1">Aldose 1-epimerase family protein</fullName>
    </submittedName>
</protein>
<dbReference type="InterPro" id="IPR037481">
    <property type="entry name" value="LacX"/>
</dbReference>
<dbReference type="RefSeq" id="WP_378775683.1">
    <property type="nucleotide sequence ID" value="NZ_JBHTMX010000089.1"/>
</dbReference>
<dbReference type="SUPFAM" id="SSF74650">
    <property type="entry name" value="Galactose mutarotase-like"/>
    <property type="match status" value="1"/>
</dbReference>
<evidence type="ECO:0000313" key="1">
    <source>
        <dbReference type="EMBL" id="MFD1332468.1"/>
    </source>
</evidence>
<name>A0ABW3Z869_9HYPH</name>
<dbReference type="Proteomes" id="UP001597171">
    <property type="component" value="Unassembled WGS sequence"/>
</dbReference>
<dbReference type="Pfam" id="PF01263">
    <property type="entry name" value="Aldose_epim"/>
    <property type="match status" value="1"/>
</dbReference>
<dbReference type="InterPro" id="IPR014718">
    <property type="entry name" value="GH-type_carb-bd"/>
</dbReference>
<reference evidence="2" key="1">
    <citation type="journal article" date="2019" name="Int. J. Syst. Evol. Microbiol.">
        <title>The Global Catalogue of Microorganisms (GCM) 10K type strain sequencing project: providing services to taxonomists for standard genome sequencing and annotation.</title>
        <authorList>
            <consortium name="The Broad Institute Genomics Platform"/>
            <consortium name="The Broad Institute Genome Sequencing Center for Infectious Disease"/>
            <person name="Wu L."/>
            <person name="Ma J."/>
        </authorList>
    </citation>
    <scope>NUCLEOTIDE SEQUENCE [LARGE SCALE GENOMIC DNA]</scope>
    <source>
        <strain evidence="2">CCUG 61696</strain>
    </source>
</reference>
<dbReference type="CDD" id="cd09024">
    <property type="entry name" value="Aldose_epim_lacX"/>
    <property type="match status" value="1"/>
</dbReference>
<accession>A0ABW3Z869</accession>